<sequence length="99" mass="11457">MRRRRLERWLPPQVSLFLSTKGSKAKSLFLISAQGPSDKVSDSQPEDFQVRNSIPLKIHRVFRHASTICCILCLGASYTEKNRVCILNLWFDPKFYTDV</sequence>
<evidence type="ECO:0000313" key="2">
    <source>
        <dbReference type="Proteomes" id="UP000499080"/>
    </source>
</evidence>
<dbReference type="Proteomes" id="UP000499080">
    <property type="component" value="Unassembled WGS sequence"/>
</dbReference>
<proteinExistence type="predicted"/>
<reference evidence="1 2" key="1">
    <citation type="journal article" date="2019" name="Sci. Rep.">
        <title>Orb-weaving spider Araneus ventricosus genome elucidates the spidroin gene catalogue.</title>
        <authorList>
            <person name="Kono N."/>
            <person name="Nakamura H."/>
            <person name="Ohtoshi R."/>
            <person name="Moran D.A.P."/>
            <person name="Shinohara A."/>
            <person name="Yoshida Y."/>
            <person name="Fujiwara M."/>
            <person name="Mori M."/>
            <person name="Tomita M."/>
            <person name="Arakawa K."/>
        </authorList>
    </citation>
    <scope>NUCLEOTIDE SEQUENCE [LARGE SCALE GENOMIC DNA]</scope>
</reference>
<evidence type="ECO:0000313" key="1">
    <source>
        <dbReference type="EMBL" id="GBM99327.1"/>
    </source>
</evidence>
<gene>
    <name evidence="1" type="ORF">AVEN_256550_1</name>
</gene>
<comment type="caution">
    <text evidence="1">The sequence shown here is derived from an EMBL/GenBank/DDBJ whole genome shotgun (WGS) entry which is preliminary data.</text>
</comment>
<keyword evidence="2" id="KW-1185">Reference proteome</keyword>
<accession>A0A4Y2KAJ5</accession>
<protein>
    <submittedName>
        <fullName evidence="1">Uncharacterized protein</fullName>
    </submittedName>
</protein>
<organism evidence="1 2">
    <name type="scientific">Araneus ventricosus</name>
    <name type="common">Orbweaver spider</name>
    <name type="synonym">Epeira ventricosa</name>
    <dbReference type="NCBI Taxonomy" id="182803"/>
    <lineage>
        <taxon>Eukaryota</taxon>
        <taxon>Metazoa</taxon>
        <taxon>Ecdysozoa</taxon>
        <taxon>Arthropoda</taxon>
        <taxon>Chelicerata</taxon>
        <taxon>Arachnida</taxon>
        <taxon>Araneae</taxon>
        <taxon>Araneomorphae</taxon>
        <taxon>Entelegynae</taxon>
        <taxon>Araneoidea</taxon>
        <taxon>Araneidae</taxon>
        <taxon>Araneus</taxon>
    </lineage>
</organism>
<name>A0A4Y2KAJ5_ARAVE</name>
<dbReference type="AlphaFoldDB" id="A0A4Y2KAJ5"/>
<dbReference type="EMBL" id="BGPR01004407">
    <property type="protein sequence ID" value="GBM99327.1"/>
    <property type="molecule type" value="Genomic_DNA"/>
</dbReference>